<keyword evidence="7" id="KW-0333">Golgi apparatus</keyword>
<evidence type="ECO:0000313" key="10">
    <source>
        <dbReference type="EMBL" id="KCV71604.1"/>
    </source>
</evidence>
<evidence type="ECO:0000313" key="11">
    <source>
        <dbReference type="Proteomes" id="UP000030693"/>
    </source>
</evidence>
<gene>
    <name evidence="10" type="ORF">H696_01022</name>
</gene>
<evidence type="ECO:0000256" key="4">
    <source>
        <dbReference type="ARBA" id="ARBA00022692"/>
    </source>
</evidence>
<dbReference type="OrthoDB" id="10034655at2759"/>
<evidence type="ECO:0000256" key="7">
    <source>
        <dbReference type="ARBA" id="ARBA00023034"/>
    </source>
</evidence>
<comment type="subcellular location">
    <subcellularLocation>
        <location evidence="2">Golgi apparatus membrane</location>
        <topology evidence="2">Single-pass type I membrane protein</topology>
    </subcellularLocation>
</comment>
<accession>A0A058ZB30</accession>
<sequence length="85" mass="9481">MLREKSDEAGGPPMSALFNFKSLLTVLLLLICTCAYIHEKMPSVLDRRKTGFPGLLWKSARVGERLSPYVALSCIAMGFATLFWD</sequence>
<keyword evidence="8 9" id="KW-0472">Membrane</keyword>
<organism evidence="10">
    <name type="scientific">Fonticula alba</name>
    <name type="common">Slime mold</name>
    <dbReference type="NCBI Taxonomy" id="691883"/>
    <lineage>
        <taxon>Eukaryota</taxon>
        <taxon>Rotosphaerida</taxon>
        <taxon>Fonticulaceae</taxon>
        <taxon>Fonticula</taxon>
    </lineage>
</organism>
<feature type="transmembrane region" description="Helical" evidence="9">
    <location>
        <begin position="20"/>
        <end position="38"/>
    </location>
</feature>
<dbReference type="GO" id="GO:0000139">
    <property type="term" value="C:Golgi membrane"/>
    <property type="evidence" value="ECO:0007669"/>
    <property type="project" value="UniProtKB-SubCell"/>
</dbReference>
<dbReference type="RefSeq" id="XP_009493182.1">
    <property type="nucleotide sequence ID" value="XM_009494907.1"/>
</dbReference>
<keyword evidence="5" id="KW-0732">Signal</keyword>
<comment type="caution">
    <text evidence="9">Lacks conserved residue(s) required for the propagation of feature annotation.</text>
</comment>
<dbReference type="AlphaFoldDB" id="A0A058ZB30"/>
<evidence type="ECO:0000256" key="3">
    <source>
        <dbReference type="ARBA" id="ARBA00008961"/>
    </source>
</evidence>
<keyword evidence="11" id="KW-1185">Reference proteome</keyword>
<keyword evidence="6 9" id="KW-1133">Transmembrane helix</keyword>
<comment type="function">
    <text evidence="1 9">Involved in the early part of the secretory pathway.</text>
</comment>
<dbReference type="OMA" id="KVGFQGT"/>
<name>A0A058ZB30_FONAL</name>
<evidence type="ECO:0000256" key="1">
    <source>
        <dbReference type="ARBA" id="ARBA00002154"/>
    </source>
</evidence>
<keyword evidence="4 9" id="KW-0812">Transmembrane</keyword>
<evidence type="ECO:0000256" key="8">
    <source>
        <dbReference type="ARBA" id="ARBA00023136"/>
    </source>
</evidence>
<evidence type="ECO:0000256" key="6">
    <source>
        <dbReference type="ARBA" id="ARBA00022989"/>
    </source>
</evidence>
<dbReference type="InterPro" id="IPR009653">
    <property type="entry name" value="Ksh1"/>
</dbReference>
<dbReference type="InterPro" id="IPR051523">
    <property type="entry name" value="KISH_domain"/>
</dbReference>
<dbReference type="Pfam" id="PF06842">
    <property type="entry name" value="DUF1242"/>
    <property type="match status" value="1"/>
</dbReference>
<dbReference type="Proteomes" id="UP000030693">
    <property type="component" value="Unassembled WGS sequence"/>
</dbReference>
<evidence type="ECO:0000256" key="9">
    <source>
        <dbReference type="RuleBase" id="RU910717"/>
    </source>
</evidence>
<dbReference type="GeneID" id="20525747"/>
<dbReference type="EMBL" id="KB932202">
    <property type="protein sequence ID" value="KCV71604.1"/>
    <property type="molecule type" value="Genomic_DNA"/>
</dbReference>
<protein>
    <recommendedName>
        <fullName evidence="9">Protein kish</fullName>
    </recommendedName>
</protein>
<dbReference type="PANTHER" id="PTHR13229">
    <property type="entry name" value="PROTEIN KISH-A"/>
    <property type="match status" value="1"/>
</dbReference>
<reference evidence="10" key="1">
    <citation type="submission" date="2013-04" db="EMBL/GenBank/DDBJ databases">
        <title>The Genome Sequence of Fonticula alba ATCC 38817.</title>
        <authorList>
            <consortium name="The Broad Institute Genomics Platform"/>
            <person name="Russ C."/>
            <person name="Cuomo C."/>
            <person name="Burger G."/>
            <person name="Gray M.W."/>
            <person name="Holland P.W.H."/>
            <person name="King N."/>
            <person name="Lang F.B.F."/>
            <person name="Roger A.J."/>
            <person name="Ruiz-Trillo I."/>
            <person name="Brown M."/>
            <person name="Walker B."/>
            <person name="Young S."/>
            <person name="Zeng Q."/>
            <person name="Gargeya S."/>
            <person name="Fitzgerald M."/>
            <person name="Haas B."/>
            <person name="Abouelleil A."/>
            <person name="Allen A.W."/>
            <person name="Alvarado L."/>
            <person name="Arachchi H.M."/>
            <person name="Berlin A.M."/>
            <person name="Chapman S.B."/>
            <person name="Gainer-Dewar J."/>
            <person name="Goldberg J."/>
            <person name="Griggs A."/>
            <person name="Gujja S."/>
            <person name="Hansen M."/>
            <person name="Howarth C."/>
            <person name="Imamovic A."/>
            <person name="Ireland A."/>
            <person name="Larimer J."/>
            <person name="McCowan C."/>
            <person name="Murphy C."/>
            <person name="Pearson M."/>
            <person name="Poon T.W."/>
            <person name="Priest M."/>
            <person name="Roberts A."/>
            <person name="Saif S."/>
            <person name="Shea T."/>
            <person name="Sisk P."/>
            <person name="Sykes S."/>
            <person name="Wortman J."/>
            <person name="Nusbaum C."/>
            <person name="Birren B."/>
        </authorList>
    </citation>
    <scope>NUCLEOTIDE SEQUENCE [LARGE SCALE GENOMIC DNA]</scope>
    <source>
        <strain evidence="10">ATCC 38817</strain>
    </source>
</reference>
<dbReference type="STRING" id="691883.A0A058ZB30"/>
<evidence type="ECO:0000256" key="5">
    <source>
        <dbReference type="ARBA" id="ARBA00022729"/>
    </source>
</evidence>
<proteinExistence type="inferred from homology"/>
<comment type="similarity">
    <text evidence="3 9">Belongs to the KISH family.</text>
</comment>
<dbReference type="eggNOG" id="KOG3808">
    <property type="taxonomic scope" value="Eukaryota"/>
</dbReference>
<evidence type="ECO:0000256" key="2">
    <source>
        <dbReference type="ARBA" id="ARBA00004614"/>
    </source>
</evidence>
<feature type="transmembrane region" description="Helical" evidence="9">
    <location>
        <begin position="66"/>
        <end position="84"/>
    </location>
</feature>